<evidence type="ECO:0000256" key="2">
    <source>
        <dbReference type="ARBA" id="ARBA00022630"/>
    </source>
</evidence>
<dbReference type="GO" id="GO:0016020">
    <property type="term" value="C:membrane"/>
    <property type="evidence" value="ECO:0007669"/>
    <property type="project" value="InterPro"/>
</dbReference>
<dbReference type="InterPro" id="IPR010960">
    <property type="entry name" value="Flavocytochrome_c"/>
</dbReference>
<evidence type="ECO:0000256" key="5">
    <source>
        <dbReference type="RuleBase" id="RU366062"/>
    </source>
</evidence>
<comment type="cofactor">
    <cofactor evidence="5">
        <name>FMN</name>
        <dbReference type="ChEBI" id="CHEBI:58210"/>
    </cofactor>
    <text evidence="5">Binds 1 or 2 FMN covalently per subunit.</text>
</comment>
<dbReference type="GO" id="GO:0016627">
    <property type="term" value="F:oxidoreductase activity, acting on the CH-CH group of donors"/>
    <property type="evidence" value="ECO:0007669"/>
    <property type="project" value="UniProtKB-ARBA"/>
</dbReference>
<evidence type="ECO:0000256" key="3">
    <source>
        <dbReference type="ARBA" id="ARBA00022827"/>
    </source>
</evidence>
<dbReference type="PANTHER" id="PTHR43400:SF7">
    <property type="entry name" value="FAD-DEPENDENT OXIDOREDUCTASE 2 FAD BINDING DOMAIN-CONTAINING PROTEIN"/>
    <property type="match status" value="1"/>
</dbReference>
<dbReference type="RefSeq" id="WP_206050551.1">
    <property type="nucleotide sequence ID" value="NZ_QGGI01000008.1"/>
</dbReference>
<dbReference type="Gene3D" id="3.50.50.60">
    <property type="entry name" value="FAD/NAD(P)-binding domain"/>
    <property type="match status" value="1"/>
</dbReference>
<proteinExistence type="inferred from homology"/>
<dbReference type="InterPro" id="IPR003953">
    <property type="entry name" value="FAD-dep_OxRdtase_2_FAD-bd"/>
</dbReference>
<dbReference type="PROSITE" id="PS51257">
    <property type="entry name" value="PROKAR_LIPOPROTEIN"/>
    <property type="match status" value="1"/>
</dbReference>
<protein>
    <recommendedName>
        <fullName evidence="5">Urocanate reductase</fullName>
        <ecNumber evidence="5">1.3.99.33</ecNumber>
    </recommendedName>
</protein>
<accession>A0AA45C6V5</accession>
<dbReference type="EC" id="1.3.99.33" evidence="5"/>
<dbReference type="InterPro" id="IPR007329">
    <property type="entry name" value="FMN-bd"/>
</dbReference>
<comment type="similarity">
    <text evidence="1 5">Belongs to the FAD-dependent oxidoreductase 2 family. FRD/SDH subfamily.</text>
</comment>
<dbReference type="Gene3D" id="3.90.1010.20">
    <property type="match status" value="1"/>
</dbReference>
<keyword evidence="8" id="KW-1185">Reference proteome</keyword>
<organism evidence="7 8">
    <name type="scientific">Oceanotoga teriensis</name>
    <dbReference type="NCBI Taxonomy" id="515440"/>
    <lineage>
        <taxon>Bacteria</taxon>
        <taxon>Thermotogati</taxon>
        <taxon>Thermotogota</taxon>
        <taxon>Thermotogae</taxon>
        <taxon>Petrotogales</taxon>
        <taxon>Petrotogaceae</taxon>
        <taxon>Oceanotoga</taxon>
    </lineage>
</organism>
<dbReference type="InterPro" id="IPR050315">
    <property type="entry name" value="FAD-oxidoreductase_2"/>
</dbReference>
<evidence type="ECO:0000259" key="6">
    <source>
        <dbReference type="SMART" id="SM00900"/>
    </source>
</evidence>
<dbReference type="InterPro" id="IPR036188">
    <property type="entry name" value="FAD/NAD-bd_sf"/>
</dbReference>
<dbReference type="InterPro" id="IPR027477">
    <property type="entry name" value="Succ_DH/fumarate_Rdtase_cat_sf"/>
</dbReference>
<keyword evidence="2 5" id="KW-0285">Flavoprotein</keyword>
<evidence type="ECO:0000313" key="7">
    <source>
        <dbReference type="EMBL" id="PWJ93291.1"/>
    </source>
</evidence>
<dbReference type="AlphaFoldDB" id="A0AA45C6V5"/>
<keyword evidence="4 5" id="KW-0560">Oxidoreductase</keyword>
<comment type="cofactor">
    <cofactor evidence="5">
        <name>FAD</name>
        <dbReference type="ChEBI" id="CHEBI:57692"/>
    </cofactor>
    <text evidence="5">Binds 1 FAD per subunit.</text>
</comment>
<dbReference type="Pfam" id="PF00890">
    <property type="entry name" value="FAD_binding_2"/>
    <property type="match status" value="1"/>
</dbReference>
<dbReference type="SMART" id="SM00900">
    <property type="entry name" value="FMN_bind"/>
    <property type="match status" value="1"/>
</dbReference>
<dbReference type="PANTHER" id="PTHR43400">
    <property type="entry name" value="FUMARATE REDUCTASE"/>
    <property type="match status" value="1"/>
</dbReference>
<dbReference type="GO" id="GO:0010181">
    <property type="term" value="F:FMN binding"/>
    <property type="evidence" value="ECO:0007669"/>
    <property type="project" value="InterPro"/>
</dbReference>
<gene>
    <name evidence="7" type="ORF">C7380_108121</name>
</gene>
<dbReference type="Gene3D" id="3.90.700.10">
    <property type="entry name" value="Succinate dehydrogenase/fumarate reductase flavoprotein, catalytic domain"/>
    <property type="match status" value="1"/>
</dbReference>
<name>A0AA45C6V5_9BACT</name>
<reference evidence="7 8" key="1">
    <citation type="submission" date="2018-05" db="EMBL/GenBank/DDBJ databases">
        <title>Genomic Encyclopedia of Type Strains, Phase IV (KMG-IV): sequencing the most valuable type-strain genomes for metagenomic binning, comparative biology and taxonomic classification.</title>
        <authorList>
            <person name="Goeker M."/>
        </authorList>
    </citation>
    <scope>NUCLEOTIDE SEQUENCE [LARGE SCALE GENOMIC DNA]</scope>
    <source>
        <strain evidence="7 8">DSM 24906</strain>
    </source>
</reference>
<dbReference type="NCBIfam" id="TIGR01813">
    <property type="entry name" value="flavo_cyto_c"/>
    <property type="match status" value="1"/>
</dbReference>
<comment type="catalytic activity">
    <reaction evidence="5">
        <text>dihydrourocanate + A = urocanate + AH2</text>
        <dbReference type="Rhea" id="RHEA:36059"/>
        <dbReference type="ChEBI" id="CHEBI:13193"/>
        <dbReference type="ChEBI" id="CHEBI:17499"/>
        <dbReference type="ChEBI" id="CHEBI:27247"/>
        <dbReference type="ChEBI" id="CHEBI:72991"/>
        <dbReference type="EC" id="1.3.99.33"/>
    </reaction>
</comment>
<feature type="domain" description="FMN-binding" evidence="6">
    <location>
        <begin position="38"/>
        <end position="111"/>
    </location>
</feature>
<dbReference type="SUPFAM" id="SSF56425">
    <property type="entry name" value="Succinate dehydrogenase/fumarate reductase flavoprotein, catalytic domain"/>
    <property type="match status" value="1"/>
</dbReference>
<keyword evidence="3 5" id="KW-0274">FAD</keyword>
<comment type="caution">
    <text evidence="7">The sequence shown here is derived from an EMBL/GenBank/DDBJ whole genome shotgun (WGS) entry which is preliminary data.</text>
</comment>
<evidence type="ECO:0000256" key="4">
    <source>
        <dbReference type="ARBA" id="ARBA00023002"/>
    </source>
</evidence>
<evidence type="ECO:0000256" key="1">
    <source>
        <dbReference type="ARBA" id="ARBA00008040"/>
    </source>
</evidence>
<dbReference type="Pfam" id="PF04205">
    <property type="entry name" value="FMN_bind"/>
    <property type="match status" value="1"/>
</dbReference>
<evidence type="ECO:0000313" key="8">
    <source>
        <dbReference type="Proteomes" id="UP000245921"/>
    </source>
</evidence>
<dbReference type="EMBL" id="QGGI01000008">
    <property type="protein sequence ID" value="PWJ93291.1"/>
    <property type="molecule type" value="Genomic_DNA"/>
</dbReference>
<dbReference type="Proteomes" id="UP000245921">
    <property type="component" value="Unassembled WGS sequence"/>
</dbReference>
<sequence length="572" mass="61001">MKIFKQVVVFLLLTFLMISLVSCKDSKDSNVFTGEGKGKNGTIKVEVTIENNEIKKIDVVENHESEFTKDVFTKVINSIVAQNNPDIDVLSGATWTSEGIITAVKNAVDKSGIKLTPKVVADDAKFEDVTTDIVVVGAGGAGLSASIAAKNSGVNVILVEKTAVVGGNTNYATGGLNAAETKVQKEKGIEDSVELFVEDTMKGGKYLNNEELVKVLAEKSAETVDWLIEMGADLTDVGRLGGASVDRAHRPTGGAAVGSNVAKALEKKAREVGVDIRVDNKAVELLKNDDRITGIKVRDSKGHEYSINAKVVILTTGGFGANQDLVVKYKPELKGFGTTNQPGATGDAIGLGESVNADFVDLEQIQIHPTASSVNGELITEAVRGNGAILVNINGERFINELQTRDVVSAAELKQPEERVYLVFDQNVRDSLKAIEKYSKAGLLIESETLEELAKKINVNEENLVKTVAKYNGFVSNKNDVDFGRTSMTTELNKAPYYALGVWPAVHHTMGGIKINTNAQVIDKDGNIIKGLYAAGEVTGGVHGANRLGGNAMADITIFGRIAGLNAAKEVK</sequence>
<dbReference type="SUPFAM" id="SSF51905">
    <property type="entry name" value="FAD/NAD(P)-binding domain"/>
    <property type="match status" value="1"/>
</dbReference>
<dbReference type="FunFam" id="3.90.700.10:FF:000007">
    <property type="entry name" value="NADH-dependent fumarate reductase"/>
    <property type="match status" value="1"/>
</dbReference>